<dbReference type="NCBIfam" id="TIGR02601">
    <property type="entry name" value="autotrns_rpt"/>
    <property type="match status" value="2"/>
</dbReference>
<evidence type="ECO:0000313" key="4">
    <source>
        <dbReference type="EMBL" id="MFN0257312.1"/>
    </source>
</evidence>
<keyword evidence="5" id="KW-1185">Reference proteome</keyword>
<dbReference type="NCBIfam" id="TIGR04183">
    <property type="entry name" value="Por_Secre_tail"/>
    <property type="match status" value="1"/>
</dbReference>
<feature type="chain" id="PRO_5047464651" evidence="2">
    <location>
        <begin position="21"/>
        <end position="1006"/>
    </location>
</feature>
<dbReference type="Gene3D" id="2.160.20.20">
    <property type="match status" value="1"/>
</dbReference>
<dbReference type="InterPro" id="IPR026444">
    <property type="entry name" value="Secre_tail"/>
</dbReference>
<evidence type="ECO:0000256" key="2">
    <source>
        <dbReference type="SAM" id="SignalP"/>
    </source>
</evidence>
<reference evidence="4 5" key="1">
    <citation type="submission" date="2024-12" db="EMBL/GenBank/DDBJ databases">
        <authorList>
            <person name="Hu S."/>
        </authorList>
    </citation>
    <scope>NUCLEOTIDE SEQUENCE [LARGE SCALE GENOMIC DNA]</scope>
    <source>
        <strain evidence="4 5">THG-T11</strain>
    </source>
</reference>
<dbReference type="InterPro" id="IPR012332">
    <property type="entry name" value="Autotransporter_pectin_lyase_C"/>
</dbReference>
<dbReference type="RefSeq" id="WP_138724378.1">
    <property type="nucleotide sequence ID" value="NZ_SSHJ02000008.1"/>
</dbReference>
<proteinExistence type="predicted"/>
<gene>
    <name evidence="4" type="ORF">E6A44_017105</name>
</gene>
<dbReference type="Pfam" id="PF18962">
    <property type="entry name" value="Por_Secre_tail"/>
    <property type="match status" value="1"/>
</dbReference>
<dbReference type="Pfam" id="PF12951">
    <property type="entry name" value="PATR"/>
    <property type="match status" value="3"/>
</dbReference>
<dbReference type="InterPro" id="IPR011050">
    <property type="entry name" value="Pectin_lyase_fold/virulence"/>
</dbReference>
<feature type="domain" description="Secretion system C-terminal sorting" evidence="3">
    <location>
        <begin position="935"/>
        <end position="1003"/>
    </location>
</feature>
<dbReference type="InterPro" id="IPR013425">
    <property type="entry name" value="Autotrns_rpt"/>
</dbReference>
<evidence type="ECO:0000256" key="1">
    <source>
        <dbReference type="ARBA" id="ARBA00022729"/>
    </source>
</evidence>
<sequence length="1006" mass="102439">MRRLLLSLLLLHAAFPSLQAKKTAIPRHSPKSFRFAAPTFSNLNGDAVAWPGIGNSVVLDAGRNATINDADYDNQNGGLGNYNGATLVVKRSGTTVTSDIFAVTGSIITLDASVGRIKYNGRSFGGFTNANGVLTINFANSEVLPTKQAVNETIRAITYRNDQPAGNATVEFALSDATQTATATVTVNSSSIYVNNITHAVNINPSDGTSLAEAIAVANNQAGTSTIHIVTANNSTVGHSGTSNLNKSAILRFNPNIGINGGAINVAAGAILSIEQGSGSHNIQTSIQGAGLFQNSAAATFLLRGINTVGRMTFSAGTVNINTANRLSSAGLTLNGATLHIALNGTATVDFTQPIQLNGNNTLTVEGDALLSNVVSGSGTWIKSGPGTLTLGANNTFTGTISINAGTVGIASATNLITGNITLGGGKLQLSGTTSLSHPINITSNSSIEVNAGTTTTLTGQINGSGTLTKLGTGNLNLNGTNNNSGGLSLRGGFTTVSGGNNLPRGLITLDNSTLAVSSAASIVNAISLASSGMISPSDNLTLSGVISGNNNLHKIGNGTLTLSGTNSFSSLSFIGTVAVSGQRNLPSGTIAMNSGSILDISSSGTITNDISLVGGNPIIRTQNDVSLTGNVAQLSNGAGFSKSGSGTLTLKGNLSHSGPTNVLEGKLTVDGNLSNTTSLSVASGATLSGSGSIFAIGSGNTLSVNNGGTIAPSGNLIVNGGLSLENGSTFGTSISSNTPNSGYGKTTVSGNVALNSPTLAVSHSYSPNAAHTYTLIEKTSTGAINGTFTGLAQGSTLTATGNGTVLTASYTGGTGNHFTLSTPESTLPVRFVSFKARAENAAIRLDWKTASEKDNNYFSIRRSANGSDFSTIATIPGKGDSQSGHNYTSYDRFPLNGTNYYILLQTDMDGKMTELDTRSINFSLNGNKSLSLAPVPAQQFTIASFPAGTYHIELFDINGRSIQKFQVSNSATAQRINLAGLAQGNYVVKSYGSYGTASAKLIKKD</sequence>
<organism evidence="4 5">
    <name type="scientific">Pedobacter ureilyticus</name>
    <dbReference type="NCBI Taxonomy" id="1393051"/>
    <lineage>
        <taxon>Bacteria</taxon>
        <taxon>Pseudomonadati</taxon>
        <taxon>Bacteroidota</taxon>
        <taxon>Sphingobacteriia</taxon>
        <taxon>Sphingobacteriales</taxon>
        <taxon>Sphingobacteriaceae</taxon>
        <taxon>Pedobacter</taxon>
    </lineage>
</organism>
<feature type="signal peptide" evidence="2">
    <location>
        <begin position="1"/>
        <end position="20"/>
    </location>
</feature>
<dbReference type="EMBL" id="SSHJ02000008">
    <property type="protein sequence ID" value="MFN0257312.1"/>
    <property type="molecule type" value="Genomic_DNA"/>
</dbReference>
<evidence type="ECO:0000313" key="5">
    <source>
        <dbReference type="Proteomes" id="UP001517247"/>
    </source>
</evidence>
<accession>A0ABW9J9U3</accession>
<keyword evidence="1 2" id="KW-0732">Signal</keyword>
<protein>
    <submittedName>
        <fullName evidence="4">Autotransporter-associated beta strand repeat-containing protein</fullName>
    </submittedName>
</protein>
<dbReference type="SUPFAM" id="SSF51126">
    <property type="entry name" value="Pectin lyase-like"/>
    <property type="match status" value="1"/>
</dbReference>
<name>A0ABW9J9U3_9SPHI</name>
<comment type="caution">
    <text evidence="4">The sequence shown here is derived from an EMBL/GenBank/DDBJ whole genome shotgun (WGS) entry which is preliminary data.</text>
</comment>
<dbReference type="Proteomes" id="UP001517247">
    <property type="component" value="Unassembled WGS sequence"/>
</dbReference>
<evidence type="ECO:0000259" key="3">
    <source>
        <dbReference type="Pfam" id="PF18962"/>
    </source>
</evidence>